<sequence>MNALQIHPRASWTLVGDVLGVNPVTAARRWRRLKEAGLAWVTAYPRLSDSRIVVSAVVEVDTEPGAAQDVARALATERPRPGGLDASPGPGRTHPPHHVLVPDDTGRTGHPYPSVDGRAHREQPLETAQPGLAPVRPDRGGPARATGRGRTHRMGRPRRAAHGTAGHRRPDVPARTGGGDRSGPDNGPPQTPVAARLTGEPALRPGPPASGPDLSVG</sequence>
<keyword evidence="3" id="KW-1185">Reference proteome</keyword>
<feature type="compositionally biased region" description="Basic residues" evidence="1">
    <location>
        <begin position="147"/>
        <end position="167"/>
    </location>
</feature>
<organism evidence="2 3">
    <name type="scientific">Streptomyces xiangluensis</name>
    <dbReference type="NCBI Taxonomy" id="2665720"/>
    <lineage>
        <taxon>Bacteria</taxon>
        <taxon>Bacillati</taxon>
        <taxon>Actinomycetota</taxon>
        <taxon>Actinomycetes</taxon>
        <taxon>Kitasatosporales</taxon>
        <taxon>Streptomycetaceae</taxon>
        <taxon>Streptomyces</taxon>
    </lineage>
</organism>
<gene>
    <name evidence="2" type="ORF">ACFPH6_29490</name>
</gene>
<evidence type="ECO:0008006" key="4">
    <source>
        <dbReference type="Google" id="ProtNLM"/>
    </source>
</evidence>
<dbReference type="RefSeq" id="WP_386346551.1">
    <property type="nucleotide sequence ID" value="NZ_JBHSFG010000052.1"/>
</dbReference>
<dbReference type="EMBL" id="JBHSFG010000052">
    <property type="protein sequence ID" value="MFC4468616.1"/>
    <property type="molecule type" value="Genomic_DNA"/>
</dbReference>
<protein>
    <recommendedName>
        <fullName evidence="4">AsnC-type helix-turn-helix domain-containing protein</fullName>
    </recommendedName>
</protein>
<feature type="region of interest" description="Disordered" evidence="1">
    <location>
        <begin position="75"/>
        <end position="217"/>
    </location>
</feature>
<dbReference type="InterPro" id="IPR036388">
    <property type="entry name" value="WH-like_DNA-bd_sf"/>
</dbReference>
<evidence type="ECO:0000313" key="3">
    <source>
        <dbReference type="Proteomes" id="UP001596012"/>
    </source>
</evidence>
<evidence type="ECO:0000313" key="2">
    <source>
        <dbReference type="EMBL" id="MFC4468616.1"/>
    </source>
</evidence>
<name>A0ABV8YZS5_9ACTN</name>
<dbReference type="Proteomes" id="UP001596012">
    <property type="component" value="Unassembled WGS sequence"/>
</dbReference>
<reference evidence="3" key="1">
    <citation type="journal article" date="2019" name="Int. J. Syst. Evol. Microbiol.">
        <title>The Global Catalogue of Microorganisms (GCM) 10K type strain sequencing project: providing services to taxonomists for standard genome sequencing and annotation.</title>
        <authorList>
            <consortium name="The Broad Institute Genomics Platform"/>
            <consortium name="The Broad Institute Genome Sequencing Center for Infectious Disease"/>
            <person name="Wu L."/>
            <person name="Ma J."/>
        </authorList>
    </citation>
    <scope>NUCLEOTIDE SEQUENCE [LARGE SCALE GENOMIC DNA]</scope>
    <source>
        <strain evidence="3">DT43</strain>
    </source>
</reference>
<accession>A0ABV8YZS5</accession>
<comment type="caution">
    <text evidence="2">The sequence shown here is derived from an EMBL/GenBank/DDBJ whole genome shotgun (WGS) entry which is preliminary data.</text>
</comment>
<proteinExistence type="predicted"/>
<dbReference type="Gene3D" id="1.10.10.10">
    <property type="entry name" value="Winged helix-like DNA-binding domain superfamily/Winged helix DNA-binding domain"/>
    <property type="match status" value="1"/>
</dbReference>
<evidence type="ECO:0000256" key="1">
    <source>
        <dbReference type="SAM" id="MobiDB-lite"/>
    </source>
</evidence>